<gene>
    <name evidence="3" type="ORF">PAPOLLO_LOCUS17815</name>
</gene>
<evidence type="ECO:0000313" key="3">
    <source>
        <dbReference type="EMBL" id="CAG5022804.1"/>
    </source>
</evidence>
<protein>
    <submittedName>
        <fullName evidence="3">(apollo) hypothetical protein</fullName>
    </submittedName>
</protein>
<dbReference type="Proteomes" id="UP000691718">
    <property type="component" value="Unassembled WGS sequence"/>
</dbReference>
<feature type="domain" description="Mutator-like transposase" evidence="2">
    <location>
        <begin position="80"/>
        <end position="168"/>
    </location>
</feature>
<keyword evidence="4" id="KW-1185">Reference proteome</keyword>
<dbReference type="AlphaFoldDB" id="A0A8S3XFU3"/>
<dbReference type="Pfam" id="PF20700">
    <property type="entry name" value="Mutator"/>
    <property type="match status" value="1"/>
</dbReference>
<sequence length="169" mass="18412">MTLEVVKVQFKGDVDHSHQLDLGMNKEDNGLKLVNTYKNSVIPNVEEVQSDMNKENDNQHQENTPMDLYTDHDFVIESNKEITNALGVNHSAVSGIISIGCGRANLNELAASINLPLISKCYDDLYNWWKTTAESSMIEAGKDEASMALEKGSVSPSGIPSISVTADGA</sequence>
<feature type="compositionally biased region" description="Low complexity" evidence="1">
    <location>
        <begin position="152"/>
        <end position="169"/>
    </location>
</feature>
<accession>A0A8S3XFU3</accession>
<reference evidence="3" key="1">
    <citation type="submission" date="2021-04" db="EMBL/GenBank/DDBJ databases">
        <authorList>
            <person name="Tunstrom K."/>
        </authorList>
    </citation>
    <scope>NUCLEOTIDE SEQUENCE</scope>
</reference>
<dbReference type="OrthoDB" id="6781756at2759"/>
<dbReference type="InterPro" id="IPR049012">
    <property type="entry name" value="Mutator_transp_dom"/>
</dbReference>
<comment type="caution">
    <text evidence="3">The sequence shown here is derived from an EMBL/GenBank/DDBJ whole genome shotgun (WGS) entry which is preliminary data.</text>
</comment>
<evidence type="ECO:0000313" key="4">
    <source>
        <dbReference type="Proteomes" id="UP000691718"/>
    </source>
</evidence>
<evidence type="ECO:0000259" key="2">
    <source>
        <dbReference type="Pfam" id="PF20700"/>
    </source>
</evidence>
<feature type="region of interest" description="Disordered" evidence="1">
    <location>
        <begin position="150"/>
        <end position="169"/>
    </location>
</feature>
<proteinExistence type="predicted"/>
<dbReference type="EMBL" id="CAJQZP010001149">
    <property type="protein sequence ID" value="CAG5022804.1"/>
    <property type="molecule type" value="Genomic_DNA"/>
</dbReference>
<name>A0A8S3XFU3_PARAO</name>
<evidence type="ECO:0000256" key="1">
    <source>
        <dbReference type="SAM" id="MobiDB-lite"/>
    </source>
</evidence>
<organism evidence="3 4">
    <name type="scientific">Parnassius apollo</name>
    <name type="common">Apollo butterfly</name>
    <name type="synonym">Papilio apollo</name>
    <dbReference type="NCBI Taxonomy" id="110799"/>
    <lineage>
        <taxon>Eukaryota</taxon>
        <taxon>Metazoa</taxon>
        <taxon>Ecdysozoa</taxon>
        <taxon>Arthropoda</taxon>
        <taxon>Hexapoda</taxon>
        <taxon>Insecta</taxon>
        <taxon>Pterygota</taxon>
        <taxon>Neoptera</taxon>
        <taxon>Endopterygota</taxon>
        <taxon>Lepidoptera</taxon>
        <taxon>Glossata</taxon>
        <taxon>Ditrysia</taxon>
        <taxon>Papilionoidea</taxon>
        <taxon>Papilionidae</taxon>
        <taxon>Parnassiinae</taxon>
        <taxon>Parnassini</taxon>
        <taxon>Parnassius</taxon>
        <taxon>Parnassius</taxon>
    </lineage>
</organism>